<keyword evidence="2" id="KW-1185">Reference proteome</keyword>
<evidence type="ECO:0000313" key="2">
    <source>
        <dbReference type="Proteomes" id="UP000695562"/>
    </source>
</evidence>
<sequence length="516" mass="61087">MFFQYLPQHIKEQKQPKEDDIDVSQHTNIHKQIENLLYQYIDNSNSNSSKNTTTSTENYNQSKLAIDGLYNTLIDTSSFDTELLFKKIQHLFWTNDSVANYVLDSIVIQEDESSQSGSLRKQLLSLFVSGPWLIEYFYNDAERVKRWFGHFALREKDIKFGSKALESFLFNNRENSWDRCCKWVGGQSYPPCVVVQKKELFMQLDIVKTIHSIIDCYPLFFSSIELHNTIYDNIDAFISIDRDAVLDSIKSKKAMKKQRLHIDAILESLCTAKENQKHLKSILHQLVILLLDKGKIDFFKNLFILNDVDNQSNSNSYNEQSFHRVFLSICKWKDYKEMMVYSLLLPTFINKMTLDDQCINYNNNINNREVFKSYIESKDTTSFVKSFLIESFQYYIYLKGLDTSLYQDLFQLLDIQFKLKQENQFIKGDSDSEDEEELYSFRKRKRSSKKKKSKQNKKFKELFADQEDLNYGGSTAQEQQLWVVFADNGNIELFDKDIPRYIYEFSFLKIFNFYFK</sequence>
<proteinExistence type="predicted"/>
<dbReference type="Proteomes" id="UP000695562">
    <property type="component" value="Unassembled WGS sequence"/>
</dbReference>
<protein>
    <submittedName>
        <fullName evidence="1">Uncharacterized protein</fullName>
    </submittedName>
</protein>
<evidence type="ECO:0000313" key="1">
    <source>
        <dbReference type="EMBL" id="KAF2077552.1"/>
    </source>
</evidence>
<organism evidence="1 2">
    <name type="scientific">Polysphondylium violaceum</name>
    <dbReference type="NCBI Taxonomy" id="133409"/>
    <lineage>
        <taxon>Eukaryota</taxon>
        <taxon>Amoebozoa</taxon>
        <taxon>Evosea</taxon>
        <taxon>Eumycetozoa</taxon>
        <taxon>Dictyostelia</taxon>
        <taxon>Dictyosteliales</taxon>
        <taxon>Dictyosteliaceae</taxon>
        <taxon>Polysphondylium</taxon>
    </lineage>
</organism>
<accession>A0A8J4V879</accession>
<reference evidence="1" key="1">
    <citation type="submission" date="2020-01" db="EMBL/GenBank/DDBJ databases">
        <title>Development of genomics and gene disruption for Polysphondylium violaceum indicates a role for the polyketide synthase stlB in stalk morphogenesis.</title>
        <authorList>
            <person name="Narita B."/>
            <person name="Kawabe Y."/>
            <person name="Kin K."/>
            <person name="Saito T."/>
            <person name="Gibbs R."/>
            <person name="Kuspa A."/>
            <person name="Muzny D."/>
            <person name="Queller D."/>
            <person name="Richards S."/>
            <person name="Strassman J."/>
            <person name="Sucgang R."/>
            <person name="Worley K."/>
            <person name="Schaap P."/>
        </authorList>
    </citation>
    <scope>NUCLEOTIDE SEQUENCE</scope>
    <source>
        <strain evidence="1">QSvi11</strain>
    </source>
</reference>
<dbReference type="AlphaFoldDB" id="A0A8J4V879"/>
<dbReference type="OrthoDB" id="1927237at2759"/>
<name>A0A8J4V879_9MYCE</name>
<dbReference type="PANTHER" id="PTHR37766:SF1">
    <property type="entry name" value="OS01G0897100 PROTEIN"/>
    <property type="match status" value="1"/>
</dbReference>
<dbReference type="EMBL" id="AJWJ01000026">
    <property type="protein sequence ID" value="KAF2077552.1"/>
    <property type="molecule type" value="Genomic_DNA"/>
</dbReference>
<gene>
    <name evidence="1" type="ORF">CYY_001170</name>
</gene>
<comment type="caution">
    <text evidence="1">The sequence shown here is derived from an EMBL/GenBank/DDBJ whole genome shotgun (WGS) entry which is preliminary data.</text>
</comment>
<dbReference type="PANTHER" id="PTHR37766">
    <property type="entry name" value="OS01G0897100 PROTEIN"/>
    <property type="match status" value="1"/>
</dbReference>